<dbReference type="InterPro" id="IPR046715">
    <property type="entry name" value="DUF6607"/>
</dbReference>
<gene>
    <name evidence="2" type="ORF">HY3_15100</name>
</gene>
<comment type="caution">
    <text evidence="2">The sequence shown here is derived from an EMBL/GenBank/DDBJ whole genome shotgun (WGS) entry which is preliminary data.</text>
</comment>
<dbReference type="Proteomes" id="UP000249123">
    <property type="component" value="Unassembled WGS sequence"/>
</dbReference>
<accession>A0A8B2PU49</accession>
<feature type="signal peptide" evidence="1">
    <location>
        <begin position="1"/>
        <end position="19"/>
    </location>
</feature>
<dbReference type="AlphaFoldDB" id="A0A8B2PU49"/>
<reference evidence="2 3" key="1">
    <citation type="submission" date="2013-04" db="EMBL/GenBank/DDBJ databases">
        <title>Hyphomonas sp. T24B3 Genome Sequencing.</title>
        <authorList>
            <person name="Lai Q."/>
            <person name="Shao Z."/>
        </authorList>
    </citation>
    <scope>NUCLEOTIDE SEQUENCE [LARGE SCALE GENOMIC DNA]</scope>
    <source>
        <strain evidence="2 3">T24B3</strain>
    </source>
</reference>
<evidence type="ECO:0000313" key="2">
    <source>
        <dbReference type="EMBL" id="RAN32512.1"/>
    </source>
</evidence>
<sequence>MGISLGVLTLALGAGCASAPAQQVAQSAANSAAASRADIAEATFRQDRESILAMAGDYKVKFDFIETVPFAENYELKPEKISGGYEVVRVIEDRGDFISLQHILVVGGDEKLAIKHWRQDWQYEPQRVLVFIGGNAWEWREVPEADRAGKWSQTVYQVDDAPRYGAVGAWDYEDGIAEWTPPREWRPLPRRDMTTRDDYNAVDAINRHAITPWGWVHEQDNSKLVLAGEPHVLVREVGVNTYRHNSDFDASIATDYWASTEEFWAAVRDEWTRIETENQRFAITIKGETEDLYIPLLELAESVADGEKPLAEASTEARAVIRSFITSDIGTIDSRLRPTSDSQAKTVEAAH</sequence>
<protein>
    <submittedName>
        <fullName evidence="2">Uncharacterized protein</fullName>
    </submittedName>
</protein>
<dbReference type="Pfam" id="PF20311">
    <property type="entry name" value="DUF6607"/>
    <property type="match status" value="1"/>
</dbReference>
<feature type="chain" id="PRO_5032868535" evidence="1">
    <location>
        <begin position="20"/>
        <end position="351"/>
    </location>
</feature>
<keyword evidence="1" id="KW-0732">Signal</keyword>
<evidence type="ECO:0000256" key="1">
    <source>
        <dbReference type="SAM" id="SignalP"/>
    </source>
</evidence>
<dbReference type="EMBL" id="AWFB01000033">
    <property type="protein sequence ID" value="RAN32512.1"/>
    <property type="molecule type" value="Genomic_DNA"/>
</dbReference>
<organism evidence="2 3">
    <name type="scientific">Hyphomonas pacifica</name>
    <dbReference type="NCBI Taxonomy" id="1280941"/>
    <lineage>
        <taxon>Bacteria</taxon>
        <taxon>Pseudomonadati</taxon>
        <taxon>Pseudomonadota</taxon>
        <taxon>Alphaproteobacteria</taxon>
        <taxon>Hyphomonadales</taxon>
        <taxon>Hyphomonadaceae</taxon>
        <taxon>Hyphomonas</taxon>
    </lineage>
</organism>
<evidence type="ECO:0000313" key="3">
    <source>
        <dbReference type="Proteomes" id="UP000249123"/>
    </source>
</evidence>
<name>A0A8B2PU49_9PROT</name>
<proteinExistence type="predicted"/>
<keyword evidence="3" id="KW-1185">Reference proteome</keyword>